<dbReference type="KEGG" id="fya:KMW28_06050"/>
<evidence type="ECO:0000313" key="1">
    <source>
        <dbReference type="EMBL" id="QWG03140.1"/>
    </source>
</evidence>
<dbReference type="EMBL" id="CP076132">
    <property type="protein sequence ID" value="QWG03140.1"/>
    <property type="molecule type" value="Genomic_DNA"/>
</dbReference>
<keyword evidence="2" id="KW-1185">Reference proteome</keyword>
<name>A0AAX1NA52_9BACT</name>
<organism evidence="1 2">
    <name type="scientific">Flammeovirga yaeyamensis</name>
    <dbReference type="NCBI Taxonomy" id="367791"/>
    <lineage>
        <taxon>Bacteria</taxon>
        <taxon>Pseudomonadati</taxon>
        <taxon>Bacteroidota</taxon>
        <taxon>Cytophagia</taxon>
        <taxon>Cytophagales</taxon>
        <taxon>Flammeovirgaceae</taxon>
        <taxon>Flammeovirga</taxon>
    </lineage>
</organism>
<dbReference type="RefSeq" id="WP_169664170.1">
    <property type="nucleotide sequence ID" value="NZ_CP076132.1"/>
</dbReference>
<protein>
    <submittedName>
        <fullName evidence="1">Uncharacterized protein</fullName>
    </submittedName>
</protein>
<accession>A0AAX1NA52</accession>
<dbReference type="AlphaFoldDB" id="A0AAX1NA52"/>
<proteinExistence type="predicted"/>
<dbReference type="Proteomes" id="UP000678679">
    <property type="component" value="Chromosome 1"/>
</dbReference>
<evidence type="ECO:0000313" key="2">
    <source>
        <dbReference type="Proteomes" id="UP000678679"/>
    </source>
</evidence>
<reference evidence="1 2" key="1">
    <citation type="submission" date="2021-05" db="EMBL/GenBank/DDBJ databases">
        <title>Comparative genomic studies on the polysaccharide-degrading batcterial strains of the Flammeovirga genus.</title>
        <authorList>
            <person name="Zewei F."/>
            <person name="Zheng Z."/>
            <person name="Yu L."/>
            <person name="Ruyue G."/>
            <person name="Yanhong M."/>
            <person name="Yuanyuan C."/>
            <person name="Jingyan G."/>
            <person name="Wenjun H."/>
        </authorList>
    </citation>
    <scope>NUCLEOTIDE SEQUENCE [LARGE SCALE GENOMIC DNA]</scope>
    <source>
        <strain evidence="1 2">NBRC:100898</strain>
    </source>
</reference>
<gene>
    <name evidence="1" type="ORF">KMW28_06050</name>
</gene>
<sequence length="295" mass="33732">MNQTNSYNNWKKIQAQKLLSKESSNNTIVWFGDLCPDATEKPQNCSHTVAISIDRFKREYSNYRGICYYTEKSIEERTAKLNYKTSLIGLFTVLITLLITIKQCGDEVVSNSGITKNELCDCETEDITVGEGKKKVRFKVVYLSQEKRWEFASSSKLTNGQSVEQFLQSYLPRIPNFETSIGLIAVGLASQEGDLKEEENRAGERADAILSGFRVLNFSNSKELYKLNLGQHLPKKELGKDETAYQRRVILIGIMEKEKTMSIKAISKKLELALEDSERLNFDTKIYSKYEFGKY</sequence>